<dbReference type="EMBL" id="JAWXXX010000001">
    <property type="protein sequence ID" value="MDX5893243.1"/>
    <property type="molecule type" value="Genomic_DNA"/>
</dbReference>
<dbReference type="RefSeq" id="WP_038680530.1">
    <property type="nucleotide sequence ID" value="NZ_CP007514.1"/>
</dbReference>
<organism evidence="2 4">
    <name type="scientific">Rubrobacter radiotolerans</name>
    <name type="common">Arthrobacter radiotolerans</name>
    <dbReference type="NCBI Taxonomy" id="42256"/>
    <lineage>
        <taxon>Bacteria</taxon>
        <taxon>Bacillati</taxon>
        <taxon>Actinomycetota</taxon>
        <taxon>Rubrobacteria</taxon>
        <taxon>Rubrobacterales</taxon>
        <taxon>Rubrobacteraceae</taxon>
        <taxon>Rubrobacter</taxon>
    </lineage>
</organism>
<accession>A0A023X182</accession>
<reference evidence="3" key="2">
    <citation type="submission" date="2023-11" db="EMBL/GenBank/DDBJ databases">
        <title>MicrobeMod: A computational toolkit for identifying prokaryotic methylation and restriction-modification with nanopore sequencing.</title>
        <authorList>
            <person name="Crits-Christoph A."/>
            <person name="Kang S.C."/>
            <person name="Lee H."/>
            <person name="Ostrov N."/>
        </authorList>
    </citation>
    <scope>NUCLEOTIDE SEQUENCE</scope>
    <source>
        <strain evidence="3">ATCC 51242</strain>
    </source>
</reference>
<keyword evidence="4" id="KW-1185">Reference proteome</keyword>
<gene>
    <name evidence="2" type="ORF">RradSPS_0546</name>
    <name evidence="3" type="ORF">SIL72_04285</name>
</gene>
<feature type="region of interest" description="Disordered" evidence="1">
    <location>
        <begin position="32"/>
        <end position="69"/>
    </location>
</feature>
<dbReference type="HOGENOM" id="CLU_1650861_0_0_11"/>
<evidence type="ECO:0000313" key="2">
    <source>
        <dbReference type="EMBL" id="AHY45829.1"/>
    </source>
</evidence>
<dbReference type="EMBL" id="CP007514">
    <property type="protein sequence ID" value="AHY45829.1"/>
    <property type="molecule type" value="Genomic_DNA"/>
</dbReference>
<proteinExistence type="predicted"/>
<sequence length="160" mass="17499">MSKESIASSISSVLKGAGRVFRLPFRRVLDRASRSEEREERAAGNPASGGDQATESAGASARSVPPDGRLVSAAEREILDYERQNRVLFERAERYDTKSERLLEGGTPSEIARNRAERARQEIAAGLQALRASFVRRNGEGAEAAFDTSLRSRHLDLPGT</sequence>
<evidence type="ECO:0000313" key="3">
    <source>
        <dbReference type="EMBL" id="MDX5893243.1"/>
    </source>
</evidence>
<dbReference type="AlphaFoldDB" id="A0A023X182"/>
<evidence type="ECO:0000313" key="4">
    <source>
        <dbReference type="Proteomes" id="UP000025229"/>
    </source>
</evidence>
<dbReference type="Proteomes" id="UP001281130">
    <property type="component" value="Unassembled WGS sequence"/>
</dbReference>
<reference evidence="2 4" key="1">
    <citation type="submission" date="2014-03" db="EMBL/GenBank/DDBJ databases">
        <title>Complete genome sequence of the Radio-Resistant Rubrobacter radiotolerans RSPS-4.</title>
        <authorList>
            <person name="Egas C.C."/>
            <person name="Barroso C.C."/>
            <person name="Froufe H.J.C."/>
            <person name="Pacheco J.J."/>
            <person name="Albuquerque L.L."/>
            <person name="da Costa M.M.S."/>
        </authorList>
    </citation>
    <scope>NUCLEOTIDE SEQUENCE [LARGE SCALE GENOMIC DNA]</scope>
    <source>
        <strain evidence="2 4">RSPS-4</strain>
    </source>
</reference>
<dbReference type="KEGG" id="rrd:RradSPS_0546"/>
<feature type="compositionally biased region" description="Basic and acidic residues" evidence="1">
    <location>
        <begin position="32"/>
        <end position="42"/>
    </location>
</feature>
<dbReference type="Proteomes" id="UP000025229">
    <property type="component" value="Chromosome"/>
</dbReference>
<name>A0A023X182_RUBRA</name>
<protein>
    <submittedName>
        <fullName evidence="2">Uncharacterized protein</fullName>
    </submittedName>
</protein>
<evidence type="ECO:0000256" key="1">
    <source>
        <dbReference type="SAM" id="MobiDB-lite"/>
    </source>
</evidence>